<comment type="caution">
    <text evidence="1">The sequence shown here is derived from an EMBL/GenBank/DDBJ whole genome shotgun (WGS) entry which is preliminary data.</text>
</comment>
<keyword evidence="2" id="KW-1185">Reference proteome</keyword>
<evidence type="ECO:0000313" key="2">
    <source>
        <dbReference type="Proteomes" id="UP000828941"/>
    </source>
</evidence>
<protein>
    <submittedName>
        <fullName evidence="1">Uncharacterized protein</fullName>
    </submittedName>
</protein>
<sequence length="236" mass="25959">MPISTKDLDSAFQAAGANLCLEVWCIENEWVVPVSKSCHGKFYTGNAYVVLNTVYPNSGAAQYNITLLLDSGLASDTALEPDAALGSCSVQYKEVQGQESEEFLSYFKPCIIPIEGVYRSLQGKINGEYQITLYTCKSDHVVRVTEVPFLRGCNSTIHERVKALDVIRYIKENKHGGECEVATTEDGKFVGDSDVGEFLSIFGGYAPIPQELPSVQQQYVAPSTKLFWGKIEPHGN</sequence>
<dbReference type="EMBL" id="CM039431">
    <property type="protein sequence ID" value="KAI4338350.1"/>
    <property type="molecule type" value="Genomic_DNA"/>
</dbReference>
<name>A0ACB9NPD7_BAUVA</name>
<accession>A0ACB9NPD7</accession>
<gene>
    <name evidence="1" type="ORF">L6164_016689</name>
</gene>
<dbReference type="Proteomes" id="UP000828941">
    <property type="component" value="Chromosome 6"/>
</dbReference>
<proteinExistence type="predicted"/>
<reference evidence="1 2" key="1">
    <citation type="journal article" date="2022" name="DNA Res.">
        <title>Chromosomal-level genome assembly of the orchid tree Bauhinia variegata (Leguminosae; Cercidoideae) supports the allotetraploid origin hypothesis of Bauhinia.</title>
        <authorList>
            <person name="Zhong Y."/>
            <person name="Chen Y."/>
            <person name="Zheng D."/>
            <person name="Pang J."/>
            <person name="Liu Y."/>
            <person name="Luo S."/>
            <person name="Meng S."/>
            <person name="Qian L."/>
            <person name="Wei D."/>
            <person name="Dai S."/>
            <person name="Zhou R."/>
        </authorList>
    </citation>
    <scope>NUCLEOTIDE SEQUENCE [LARGE SCALE GENOMIC DNA]</scope>
    <source>
        <strain evidence="1">BV-YZ2020</strain>
    </source>
</reference>
<organism evidence="1 2">
    <name type="scientific">Bauhinia variegata</name>
    <name type="common">Purple orchid tree</name>
    <name type="synonym">Phanera variegata</name>
    <dbReference type="NCBI Taxonomy" id="167791"/>
    <lineage>
        <taxon>Eukaryota</taxon>
        <taxon>Viridiplantae</taxon>
        <taxon>Streptophyta</taxon>
        <taxon>Embryophyta</taxon>
        <taxon>Tracheophyta</taxon>
        <taxon>Spermatophyta</taxon>
        <taxon>Magnoliopsida</taxon>
        <taxon>eudicotyledons</taxon>
        <taxon>Gunneridae</taxon>
        <taxon>Pentapetalae</taxon>
        <taxon>rosids</taxon>
        <taxon>fabids</taxon>
        <taxon>Fabales</taxon>
        <taxon>Fabaceae</taxon>
        <taxon>Cercidoideae</taxon>
        <taxon>Cercideae</taxon>
        <taxon>Bauhiniinae</taxon>
        <taxon>Bauhinia</taxon>
    </lineage>
</organism>
<evidence type="ECO:0000313" key="1">
    <source>
        <dbReference type="EMBL" id="KAI4338350.1"/>
    </source>
</evidence>